<dbReference type="EMBL" id="AHON02000064">
    <property type="protein sequence ID" value="EKO32565.1"/>
    <property type="molecule type" value="Genomic_DNA"/>
</dbReference>
<evidence type="ECO:0000313" key="2">
    <source>
        <dbReference type="EMBL" id="EKO32565.1"/>
    </source>
</evidence>
<accession>A0A0E2BMM5</accession>
<dbReference type="RefSeq" id="WP_004485135.1">
    <property type="nucleotide sequence ID" value="NZ_AHON02000064.1"/>
</dbReference>
<evidence type="ECO:0000256" key="1">
    <source>
        <dbReference type="SAM" id="Phobius"/>
    </source>
</evidence>
<keyword evidence="1" id="KW-0472">Membrane</keyword>
<dbReference type="AlphaFoldDB" id="A0A0E2BMM5"/>
<protein>
    <submittedName>
        <fullName evidence="2">Uncharacterized protein</fullName>
    </submittedName>
</protein>
<reference evidence="2" key="1">
    <citation type="submission" date="2012-10" db="EMBL/GenBank/DDBJ databases">
        <authorList>
            <person name="Harkins D.M."/>
            <person name="Durkin A.S."/>
            <person name="Brinkac L.M."/>
            <person name="Haft D.H."/>
            <person name="Selengut J.D."/>
            <person name="Sanka R."/>
            <person name="DePew J."/>
            <person name="Purushe J."/>
            <person name="Matthias M.A."/>
            <person name="Vinetz J.M."/>
            <person name="Sutton G.G."/>
            <person name="Nierman W.C."/>
            <person name="Fouts D.E."/>
        </authorList>
    </citation>
    <scope>NUCLEOTIDE SEQUENCE [LARGE SCALE GENOMIC DNA]</scope>
    <source>
        <strain evidence="2">MOR084</strain>
    </source>
</reference>
<keyword evidence="1" id="KW-1133">Transmembrane helix</keyword>
<keyword evidence="3" id="KW-1185">Reference proteome</keyword>
<name>A0A0E2BMM5_9LEPT</name>
<proteinExistence type="predicted"/>
<evidence type="ECO:0000313" key="3">
    <source>
        <dbReference type="Proteomes" id="UP000006329"/>
    </source>
</evidence>
<dbReference type="Proteomes" id="UP000006329">
    <property type="component" value="Unassembled WGS sequence"/>
</dbReference>
<keyword evidence="1" id="KW-0812">Transmembrane</keyword>
<organism evidence="2 3">
    <name type="scientific">Leptospira santarosai str. MOR084</name>
    <dbReference type="NCBI Taxonomy" id="1049984"/>
    <lineage>
        <taxon>Bacteria</taxon>
        <taxon>Pseudomonadati</taxon>
        <taxon>Spirochaetota</taxon>
        <taxon>Spirochaetia</taxon>
        <taxon>Leptospirales</taxon>
        <taxon>Leptospiraceae</taxon>
        <taxon>Leptospira</taxon>
    </lineage>
</organism>
<gene>
    <name evidence="2" type="ORF">LEP1GSC179_0729</name>
</gene>
<sequence>MFLLGQARPILVWPEFSWIPVINGTIFVILLLVAGYYLERRFRKSIENRAALRAKILKKLPLTYMNGRDVIQIHTFLDHAAVSVLQKIAESQSWFQEVFLPELALYLAHQGELPAWRDVIIFKRLQHLVRDLGPHPKKITPVVFLTDGEEAFPGFLYSSPPGSDSVQKSFHTKVFTKKLYNTFPVSVGDKIHVLYSGDDKEWIRFDAKIYSLKGNDMGIQVETVPEKDSEKTRAWGGIQMGGVGGVQEDVVLPDEFQGSLAQILNYAEMSSSTAAEIQKRVHAFKEHPGLVRKEHKPEEIQTFIELYSACYAKYRSDIAPIPKPVLLFLYFFYMDENLLPPARIVQLYGTLEKIRSYTQDPYPSHHKLAVYFLPEWLGLILSGKKTPSRNHLAQSYEQVRASMLRKTGTDEYAGESGIEDLLHLLDWELSNLLFNGLVGVSSNPNLAYPILSEDQMYGETDAFLVTHEKINAVVDHVCKIDKHLFYRQISFEPEQSPGKPELAMKEIYPDCIILPVFGSRGVLWQEITSGLVSRGRLVFPQILNENMTLAITRTLGEFKWEIERTVRGRKWKDSAPPSLTSEYYLYLENYRKSPALTPDAKKGIDQQLVKYRKNLKDMFASDYSYWILFESSGKLRLNRVARDVLNRYVPFSPQVRAELQKHPILKESMDSFESRKRRLVSGIKKRYNPYFQAGNVPVEVSETIRFFEEM</sequence>
<comment type="caution">
    <text evidence="2">The sequence shown here is derived from an EMBL/GenBank/DDBJ whole genome shotgun (WGS) entry which is preliminary data.</text>
</comment>
<feature type="transmembrane region" description="Helical" evidence="1">
    <location>
        <begin position="16"/>
        <end position="38"/>
    </location>
</feature>